<dbReference type="Gene3D" id="1.10.443.10">
    <property type="entry name" value="Intergrase catalytic core"/>
    <property type="match status" value="1"/>
</dbReference>
<dbReference type="PROSITE" id="PS51898">
    <property type="entry name" value="TYR_RECOMBINASE"/>
    <property type="match status" value="1"/>
</dbReference>
<dbReference type="AlphaFoldDB" id="A0A372JND4"/>
<dbReference type="Pfam" id="PF14659">
    <property type="entry name" value="Phage_int_SAM_3"/>
    <property type="match status" value="1"/>
</dbReference>
<dbReference type="GO" id="GO:0006310">
    <property type="term" value="P:DNA recombination"/>
    <property type="evidence" value="ECO:0007669"/>
    <property type="project" value="UniProtKB-KW"/>
</dbReference>
<evidence type="ECO:0000256" key="4">
    <source>
        <dbReference type="PROSITE-ProRule" id="PRU01248"/>
    </source>
</evidence>
<dbReference type="GO" id="GO:0015074">
    <property type="term" value="P:DNA integration"/>
    <property type="evidence" value="ECO:0007669"/>
    <property type="project" value="UniProtKB-KW"/>
</dbReference>
<dbReference type="PROSITE" id="PS51900">
    <property type="entry name" value="CB"/>
    <property type="match status" value="1"/>
</dbReference>
<proteinExistence type="predicted"/>
<dbReference type="InterPro" id="IPR050090">
    <property type="entry name" value="Tyrosine_recombinase_XerCD"/>
</dbReference>
<feature type="domain" description="Tyr recombinase" evidence="5">
    <location>
        <begin position="168"/>
        <end position="380"/>
    </location>
</feature>
<keyword evidence="3" id="KW-0233">DNA recombination</keyword>
<dbReference type="Gene3D" id="1.10.150.130">
    <property type="match status" value="1"/>
</dbReference>
<dbReference type="CDD" id="cd01189">
    <property type="entry name" value="INT_ICEBs1_C_like"/>
    <property type="match status" value="1"/>
</dbReference>
<dbReference type="Pfam" id="PF00589">
    <property type="entry name" value="Phage_integrase"/>
    <property type="match status" value="1"/>
</dbReference>
<dbReference type="InterPro" id="IPR011010">
    <property type="entry name" value="DNA_brk_join_enz"/>
</dbReference>
<evidence type="ECO:0000259" key="6">
    <source>
        <dbReference type="PROSITE" id="PS51900"/>
    </source>
</evidence>
<protein>
    <submittedName>
        <fullName evidence="7">Site-specific integrase</fullName>
    </submittedName>
</protein>
<dbReference type="EMBL" id="QURH01000211">
    <property type="protein sequence ID" value="RFU41469.1"/>
    <property type="molecule type" value="Genomic_DNA"/>
</dbReference>
<gene>
    <name evidence="7" type="ORF">DZF91_11710</name>
</gene>
<evidence type="ECO:0000259" key="5">
    <source>
        <dbReference type="PROSITE" id="PS51898"/>
    </source>
</evidence>
<evidence type="ECO:0000256" key="1">
    <source>
        <dbReference type="ARBA" id="ARBA00022908"/>
    </source>
</evidence>
<dbReference type="Proteomes" id="UP000261811">
    <property type="component" value="Unassembled WGS sequence"/>
</dbReference>
<evidence type="ECO:0000313" key="7">
    <source>
        <dbReference type="EMBL" id="RFU41469.1"/>
    </source>
</evidence>
<sequence>MKRGNTWSYVIRVKDPETGISKPRWVGGFPSEEAAKEARDEARVRARRGEYIDRNLITVADYLDEWLENHAVTIKPKTLSDYRHLIDRHVKPRIGGAKLQAVRPAQITKLYRDLITEGGRSGAGLSPRTVAYVHAVLRKAFRDAVEVEQLIPSNPVERAKRPKSRPGELGQIWTPDQLRTFLDHASAHRLSAFFHLAAYTGARRGELLNLRWRDVDFTGSQIYIKGSASFVAGQRIEGTTKSGRSRVVSIAPGTVKVLKSHRARQDAERLLVGKDWKGAAAPGDRYVFATGWGEPIHPDTVSSLMATLIKSYNQPSEGEPSAEPLPRVRLHDLRHVHATTLLLAGVAVHVVAARLGHADPSITLRVYAHVINEQLAEAADIFARRIGEGME</sequence>
<evidence type="ECO:0000256" key="3">
    <source>
        <dbReference type="ARBA" id="ARBA00023172"/>
    </source>
</evidence>
<dbReference type="PANTHER" id="PTHR30349:SF91">
    <property type="entry name" value="INTA PROTEIN"/>
    <property type="match status" value="1"/>
</dbReference>
<dbReference type="InterPro" id="IPR044068">
    <property type="entry name" value="CB"/>
</dbReference>
<evidence type="ECO:0000313" key="8">
    <source>
        <dbReference type="Proteomes" id="UP000261811"/>
    </source>
</evidence>
<dbReference type="InterPro" id="IPR013762">
    <property type="entry name" value="Integrase-like_cat_sf"/>
</dbReference>
<dbReference type="InterPro" id="IPR004107">
    <property type="entry name" value="Integrase_SAM-like_N"/>
</dbReference>
<comment type="caution">
    <text evidence="7">The sequence shown here is derived from an EMBL/GenBank/DDBJ whole genome shotgun (WGS) entry which is preliminary data.</text>
</comment>
<name>A0A372JND4_9ACTN</name>
<organism evidence="7 8">
    <name type="scientific">Actinomadura logoneensis</name>
    <dbReference type="NCBI Taxonomy" id="2293572"/>
    <lineage>
        <taxon>Bacteria</taxon>
        <taxon>Bacillati</taxon>
        <taxon>Actinomycetota</taxon>
        <taxon>Actinomycetes</taxon>
        <taxon>Streptosporangiales</taxon>
        <taxon>Thermomonosporaceae</taxon>
        <taxon>Actinomadura</taxon>
    </lineage>
</organism>
<dbReference type="SUPFAM" id="SSF56349">
    <property type="entry name" value="DNA breaking-rejoining enzymes"/>
    <property type="match status" value="1"/>
</dbReference>
<evidence type="ECO:0000256" key="2">
    <source>
        <dbReference type="ARBA" id="ARBA00023125"/>
    </source>
</evidence>
<dbReference type="InterPro" id="IPR002104">
    <property type="entry name" value="Integrase_catalytic"/>
</dbReference>
<dbReference type="GO" id="GO:0003677">
    <property type="term" value="F:DNA binding"/>
    <property type="evidence" value="ECO:0007669"/>
    <property type="project" value="UniProtKB-UniRule"/>
</dbReference>
<keyword evidence="1" id="KW-0229">DNA integration</keyword>
<dbReference type="InterPro" id="IPR010998">
    <property type="entry name" value="Integrase_recombinase_N"/>
</dbReference>
<reference evidence="7 8" key="1">
    <citation type="submission" date="2018-08" db="EMBL/GenBank/DDBJ databases">
        <title>Actinomadura jelena sp. nov., a novel Actinomycete isolated from soil in Chad.</title>
        <authorList>
            <person name="Shi L."/>
        </authorList>
    </citation>
    <scope>NUCLEOTIDE SEQUENCE [LARGE SCALE GENOMIC DNA]</scope>
    <source>
        <strain evidence="7 8">NEAU-G17</strain>
    </source>
</reference>
<keyword evidence="8" id="KW-1185">Reference proteome</keyword>
<feature type="domain" description="Core-binding (CB)" evidence="6">
    <location>
        <begin position="57"/>
        <end position="145"/>
    </location>
</feature>
<dbReference type="PANTHER" id="PTHR30349">
    <property type="entry name" value="PHAGE INTEGRASE-RELATED"/>
    <property type="match status" value="1"/>
</dbReference>
<accession>A0A372JND4</accession>
<keyword evidence="2 4" id="KW-0238">DNA-binding</keyword>
<dbReference type="OrthoDB" id="3175606at2"/>